<feature type="active site" evidence="10">
    <location>
        <position position="394"/>
    </location>
</feature>
<evidence type="ECO:0000313" key="11">
    <source>
        <dbReference type="EMBL" id="KAF5098406.1"/>
    </source>
</evidence>
<dbReference type="Pfam" id="PF03051">
    <property type="entry name" value="Peptidase_C1_2"/>
    <property type="match status" value="1"/>
</dbReference>
<dbReference type="Proteomes" id="UP000750522">
    <property type="component" value="Unassembled WGS sequence"/>
</dbReference>
<dbReference type="Gene3D" id="3.90.70.10">
    <property type="entry name" value="Cysteine proteinases"/>
    <property type="match status" value="1"/>
</dbReference>
<dbReference type="EMBL" id="QQZK01000074">
    <property type="protein sequence ID" value="KAF5098406.1"/>
    <property type="molecule type" value="Genomic_DNA"/>
</dbReference>
<dbReference type="GO" id="GO:0009636">
    <property type="term" value="P:response to toxic substance"/>
    <property type="evidence" value="ECO:0007669"/>
    <property type="project" value="TreeGrafter"/>
</dbReference>
<sequence>MFSTRMGPLRAPLTPGAVQTWAAEVAARPTDQLAATVLQNHGPHTALIKREPLIKSSVNLFNNMVSPQGAPVMNQKQSGRCWLFAATNVLRVDVMRRLNLKELKLSPGYLFFYDKLEKAHFFLDQVRHTRSEPVESRVVQHLLTDPVCDGGQYSMFTNVIQKYGLVPDHVFPDTFNTIASSHLNEMVTTSLRQYAQEIREFNGSDSELDALIEKQTKEIHRLLVLFLGAPPAPTEPITWEYVDKDDKYHSLETTPLGFYKDVIQYDTAEAVSLLNDPRNKFETVVEVDRLGNVVGEPYVRYLNVDADTLAQQAVAAITANKPVFFGTHTPLYHDRKSGVIDTKLWAHDSIGFNPTQNKADRLRYHESLMTHAMTFTGVHLDPKTGEPIRWKVENSWGKEKVGQEGYFIMTHDYFKEYVYQIVVDRSALPEPLRAKWDARNDPSSEKVVLPPWDPCGSLAK</sequence>
<dbReference type="SUPFAM" id="SSF54001">
    <property type="entry name" value="Cysteine proteinases"/>
    <property type="match status" value="1"/>
</dbReference>
<dbReference type="AlphaFoldDB" id="A0A9P5G4G5"/>
<evidence type="ECO:0000313" key="12">
    <source>
        <dbReference type="Proteomes" id="UP000750522"/>
    </source>
</evidence>
<dbReference type="GO" id="GO:0043418">
    <property type="term" value="P:homocysteine catabolic process"/>
    <property type="evidence" value="ECO:0007669"/>
    <property type="project" value="TreeGrafter"/>
</dbReference>
<dbReference type="EC" id="3.4.22.40" evidence="2 9"/>
<name>A0A9P5G4G5_GEOCN</name>
<keyword evidence="9" id="KW-0963">Cytoplasm</keyword>
<gene>
    <name evidence="11" type="ORF">DV451_003419</name>
</gene>
<protein>
    <recommendedName>
        <fullName evidence="3 9">Cysteine proteinase 1, mitochondrial</fullName>
        <ecNumber evidence="2 9">3.4.22.40</ecNumber>
    </recommendedName>
</protein>
<comment type="similarity">
    <text evidence="9">Belongs to the peptidase C1 family.</text>
</comment>
<comment type="function">
    <text evidence="9">Has aminopeptidase activity, shortening substrate peptides sequentially by 1 amino acid. Has bleomycin hydrolase activity, which can protect the cell from the toxic effects of bleomycin. Has homocysteine-thiolactonase activity, protecting the cell against homocysteine toxicity.</text>
</comment>
<dbReference type="GO" id="GO:0004197">
    <property type="term" value="F:cysteine-type endopeptidase activity"/>
    <property type="evidence" value="ECO:0007669"/>
    <property type="project" value="UniProtKB-EC"/>
</dbReference>
<dbReference type="GO" id="GO:0006508">
    <property type="term" value="P:proteolysis"/>
    <property type="evidence" value="ECO:0007669"/>
    <property type="project" value="UniProtKB-KW"/>
</dbReference>
<dbReference type="PANTHER" id="PTHR10363">
    <property type="entry name" value="BLEOMYCIN HYDROLASE"/>
    <property type="match status" value="1"/>
</dbReference>
<comment type="function">
    <text evidence="7">The normal physiological role of the enzyme is unknown, but it is not essential for the viability of yeast cells. Has aminopeptidase activity, shortening substrate peptides sequentially by 1 amino acid. Has bleomycin hydrolase activity, which can protect the cell from the toxic effects of bleomycin. Has homocysteine-thiolactonase activity, protecting the cell against homocysteine toxicity. Acts as a repressor in the GAL4 regulatory system, but this does not require either the peptidase or nucleic acid-binding activities.</text>
</comment>
<dbReference type="PROSITE" id="PS00139">
    <property type="entry name" value="THIOL_PROTEASE_CYS"/>
    <property type="match status" value="1"/>
</dbReference>
<dbReference type="InterPro" id="IPR038765">
    <property type="entry name" value="Papain-like_cys_pep_sf"/>
</dbReference>
<evidence type="ECO:0000256" key="10">
    <source>
        <dbReference type="PIRSR" id="PIRSR005700-1"/>
    </source>
</evidence>
<evidence type="ECO:0000256" key="6">
    <source>
        <dbReference type="ARBA" id="ARBA00022807"/>
    </source>
</evidence>
<comment type="caution">
    <text evidence="11">The sequence shown here is derived from an EMBL/GenBank/DDBJ whole genome shotgun (WGS) entry which is preliminary data.</text>
</comment>
<comment type="subunit">
    <text evidence="8">Homohexamer. Binds to nucleic acids. Binds single-stranded DNA and RNA with higher affinity than double-stranded DNA.</text>
</comment>
<evidence type="ECO:0000256" key="9">
    <source>
        <dbReference type="PIRNR" id="PIRNR005700"/>
    </source>
</evidence>
<evidence type="ECO:0000256" key="4">
    <source>
        <dbReference type="ARBA" id="ARBA00022670"/>
    </source>
</evidence>
<feature type="active site" evidence="10">
    <location>
        <position position="371"/>
    </location>
</feature>
<dbReference type="PANTHER" id="PTHR10363:SF2">
    <property type="entry name" value="BLEOMYCIN HYDROLASE"/>
    <property type="match status" value="1"/>
</dbReference>
<accession>A0A9P5G4G5</accession>
<keyword evidence="6 9" id="KW-0788">Thiol protease</keyword>
<proteinExistence type="inferred from homology"/>
<dbReference type="GO" id="GO:0005739">
    <property type="term" value="C:mitochondrion"/>
    <property type="evidence" value="ECO:0007669"/>
    <property type="project" value="UniProtKB-SubCell"/>
</dbReference>
<evidence type="ECO:0000256" key="8">
    <source>
        <dbReference type="ARBA" id="ARBA00026080"/>
    </source>
</evidence>
<organism evidence="11 12">
    <name type="scientific">Geotrichum candidum</name>
    <name type="common">Oospora lactis</name>
    <name type="synonym">Dipodascus geotrichum</name>
    <dbReference type="NCBI Taxonomy" id="1173061"/>
    <lineage>
        <taxon>Eukaryota</taxon>
        <taxon>Fungi</taxon>
        <taxon>Dikarya</taxon>
        <taxon>Ascomycota</taxon>
        <taxon>Saccharomycotina</taxon>
        <taxon>Dipodascomycetes</taxon>
        <taxon>Dipodascales</taxon>
        <taxon>Dipodascaceae</taxon>
        <taxon>Geotrichum</taxon>
    </lineage>
</organism>
<reference evidence="11" key="2">
    <citation type="submission" date="2020-01" db="EMBL/GenBank/DDBJ databases">
        <authorList>
            <person name="Perkins V."/>
            <person name="Lessard M.-H."/>
            <person name="Dugat-Bony E."/>
            <person name="Frenette M."/>
            <person name="Labrie S."/>
        </authorList>
    </citation>
    <scope>NUCLEOTIDE SEQUENCE</scope>
    <source>
        <strain evidence="11">LMA-70</strain>
    </source>
</reference>
<dbReference type="GO" id="GO:0070005">
    <property type="term" value="F:cysteine-type aminopeptidase activity"/>
    <property type="evidence" value="ECO:0007669"/>
    <property type="project" value="InterPro"/>
</dbReference>
<dbReference type="PIRSF" id="PIRSF005700">
    <property type="entry name" value="PepC"/>
    <property type="match status" value="1"/>
</dbReference>
<evidence type="ECO:0000256" key="1">
    <source>
        <dbReference type="ARBA" id="ARBA00000423"/>
    </source>
</evidence>
<evidence type="ECO:0000256" key="3">
    <source>
        <dbReference type="ARBA" id="ARBA00016900"/>
    </source>
</evidence>
<dbReference type="CDD" id="cd00585">
    <property type="entry name" value="Peptidase_C1B"/>
    <property type="match status" value="1"/>
</dbReference>
<comment type="subcellular location">
    <subcellularLocation>
        <location evidence="9">Mitochondrion</location>
    </subcellularLocation>
    <subcellularLocation>
        <location evidence="9">Cytoplasm</location>
    </subcellularLocation>
</comment>
<evidence type="ECO:0000256" key="5">
    <source>
        <dbReference type="ARBA" id="ARBA00022801"/>
    </source>
</evidence>
<keyword evidence="4 9" id="KW-0645">Protease</keyword>
<feature type="active site" evidence="10">
    <location>
        <position position="81"/>
    </location>
</feature>
<reference evidence="11" key="1">
    <citation type="journal article" date="2020" name="Front. Microbiol.">
        <title>Phenotypic and Genetic Characterization of the Cheese Ripening Yeast Geotrichum candidum.</title>
        <authorList>
            <person name="Perkins V."/>
            <person name="Vignola S."/>
            <person name="Lessard M.H."/>
            <person name="Plante P.L."/>
            <person name="Corbeil J."/>
            <person name="Dugat-Bony E."/>
            <person name="Frenette M."/>
            <person name="Labrie S."/>
        </authorList>
    </citation>
    <scope>NUCLEOTIDE SEQUENCE</scope>
    <source>
        <strain evidence="11">LMA-70</strain>
    </source>
</reference>
<keyword evidence="9" id="KW-0496">Mitochondrion</keyword>
<dbReference type="InterPro" id="IPR004134">
    <property type="entry name" value="Peptidase_C1B"/>
</dbReference>
<evidence type="ECO:0000256" key="2">
    <source>
        <dbReference type="ARBA" id="ARBA00012465"/>
    </source>
</evidence>
<evidence type="ECO:0000256" key="7">
    <source>
        <dbReference type="ARBA" id="ARBA00025347"/>
    </source>
</evidence>
<comment type="catalytic activity">
    <reaction evidence="1 9">
        <text>Inactivates bleomycin B2 (a cytotoxic glycometallopeptide) by hydrolysis of a carboxyamide bond of beta-aminoalanine, but also shows general aminopeptidase activity. The specificity varies somewhat with source, but amino acid arylamides of Met, Leu and Ala are preferred.</text>
        <dbReference type="EC" id="3.4.22.40"/>
    </reaction>
</comment>
<dbReference type="InterPro" id="IPR000169">
    <property type="entry name" value="Pept_cys_AS"/>
</dbReference>
<keyword evidence="5 9" id="KW-0378">Hydrolase</keyword>